<dbReference type="PANTHER" id="PTHR33143">
    <property type="entry name" value="F16F4.1 PROTEIN-RELATED"/>
    <property type="match status" value="1"/>
</dbReference>
<proteinExistence type="predicted"/>
<accession>A0AAV8SQE8</accession>
<evidence type="ECO:0000313" key="4">
    <source>
        <dbReference type="Proteomes" id="UP001159364"/>
    </source>
</evidence>
<feature type="region of interest" description="Disordered" evidence="1">
    <location>
        <begin position="1"/>
        <end position="35"/>
    </location>
</feature>
<dbReference type="Pfam" id="PF05678">
    <property type="entry name" value="VQ"/>
    <property type="match status" value="1"/>
</dbReference>
<evidence type="ECO:0000259" key="2">
    <source>
        <dbReference type="Pfam" id="PF05678"/>
    </source>
</evidence>
<dbReference type="InterPro" id="IPR039607">
    <property type="entry name" value="VQ_8/17/18/20/21/25"/>
</dbReference>
<keyword evidence="4" id="KW-1185">Reference proteome</keyword>
<dbReference type="AlphaFoldDB" id="A0AAV8SQE8"/>
<sequence>MNSSTRRGLQGPRPAPLVLDSAEQPLKNMKKQSRIPVQSRPPVIVYVKSPDIIHVRPEEFMGLVQRLTGKQQSSEMSSVSNTKTLPSCSMAAHSNVEDDDNSSVERVDFGEGQQRFNGADQVGSLPGFFDNIYTDWTEFDQPGSQSCT</sequence>
<dbReference type="GO" id="GO:0005634">
    <property type="term" value="C:nucleus"/>
    <property type="evidence" value="ECO:0007669"/>
    <property type="project" value="TreeGrafter"/>
</dbReference>
<dbReference type="PANTHER" id="PTHR33143:SF63">
    <property type="entry name" value="F16F4.1 PROTEIN"/>
    <property type="match status" value="1"/>
</dbReference>
<comment type="caution">
    <text evidence="3">The sequence shown here is derived from an EMBL/GenBank/DDBJ whole genome shotgun (WGS) entry which is preliminary data.</text>
</comment>
<evidence type="ECO:0000313" key="3">
    <source>
        <dbReference type="EMBL" id="KAJ8754506.1"/>
    </source>
</evidence>
<dbReference type="EMBL" id="JAIWQS010000009">
    <property type="protein sequence ID" value="KAJ8754506.1"/>
    <property type="molecule type" value="Genomic_DNA"/>
</dbReference>
<organism evidence="3 4">
    <name type="scientific">Erythroxylum novogranatense</name>
    <dbReference type="NCBI Taxonomy" id="1862640"/>
    <lineage>
        <taxon>Eukaryota</taxon>
        <taxon>Viridiplantae</taxon>
        <taxon>Streptophyta</taxon>
        <taxon>Embryophyta</taxon>
        <taxon>Tracheophyta</taxon>
        <taxon>Spermatophyta</taxon>
        <taxon>Magnoliopsida</taxon>
        <taxon>eudicotyledons</taxon>
        <taxon>Gunneridae</taxon>
        <taxon>Pentapetalae</taxon>
        <taxon>rosids</taxon>
        <taxon>fabids</taxon>
        <taxon>Malpighiales</taxon>
        <taxon>Erythroxylaceae</taxon>
        <taxon>Erythroxylum</taxon>
    </lineage>
</organism>
<feature type="domain" description="VQ" evidence="2">
    <location>
        <begin position="49"/>
        <end position="72"/>
    </location>
</feature>
<protein>
    <recommendedName>
        <fullName evidence="2">VQ domain-containing protein</fullName>
    </recommendedName>
</protein>
<dbReference type="InterPro" id="IPR008889">
    <property type="entry name" value="VQ"/>
</dbReference>
<name>A0AAV8SQE8_9ROSI</name>
<dbReference type="Proteomes" id="UP001159364">
    <property type="component" value="Linkage Group LG09"/>
</dbReference>
<reference evidence="3 4" key="1">
    <citation type="submission" date="2021-09" db="EMBL/GenBank/DDBJ databases">
        <title>Genomic insights and catalytic innovation underlie evolution of tropane alkaloids biosynthesis.</title>
        <authorList>
            <person name="Wang Y.-J."/>
            <person name="Tian T."/>
            <person name="Huang J.-P."/>
            <person name="Huang S.-X."/>
        </authorList>
    </citation>
    <scope>NUCLEOTIDE SEQUENCE [LARGE SCALE GENOMIC DNA]</scope>
    <source>
        <strain evidence="3">KIB-2018</strain>
        <tissue evidence="3">Leaf</tissue>
    </source>
</reference>
<evidence type="ECO:0000256" key="1">
    <source>
        <dbReference type="SAM" id="MobiDB-lite"/>
    </source>
</evidence>
<gene>
    <name evidence="3" type="ORF">K2173_005667</name>
</gene>